<keyword evidence="3" id="KW-1185">Reference proteome</keyword>
<dbReference type="Proteomes" id="UP000722485">
    <property type="component" value="Unassembled WGS sequence"/>
</dbReference>
<dbReference type="Pfam" id="PF20493">
    <property type="entry name" value="WD-like_fungi"/>
    <property type="match status" value="1"/>
</dbReference>
<gene>
    <name evidence="2" type="ORF">G7Z17_g2667</name>
</gene>
<dbReference type="OrthoDB" id="3853793at2759"/>
<dbReference type="AlphaFoldDB" id="A0A9P5HH61"/>
<dbReference type="InterPro" id="IPR046925">
    <property type="entry name" value="WD-like_fungi"/>
</dbReference>
<comment type="caution">
    <text evidence="2">The sequence shown here is derived from an EMBL/GenBank/DDBJ whole genome shotgun (WGS) entry which is preliminary data.</text>
</comment>
<dbReference type="EMBL" id="JAANBB010000028">
    <property type="protein sequence ID" value="KAF7554784.1"/>
    <property type="molecule type" value="Genomic_DNA"/>
</dbReference>
<name>A0A9P5HH61_9HYPO</name>
<evidence type="ECO:0000259" key="1">
    <source>
        <dbReference type="Pfam" id="PF20493"/>
    </source>
</evidence>
<accession>A0A9P5HH61</accession>
<organism evidence="2 3">
    <name type="scientific">Cylindrodendrum hubeiense</name>
    <dbReference type="NCBI Taxonomy" id="595255"/>
    <lineage>
        <taxon>Eukaryota</taxon>
        <taxon>Fungi</taxon>
        <taxon>Dikarya</taxon>
        <taxon>Ascomycota</taxon>
        <taxon>Pezizomycotina</taxon>
        <taxon>Sordariomycetes</taxon>
        <taxon>Hypocreomycetidae</taxon>
        <taxon>Hypocreales</taxon>
        <taxon>Nectriaceae</taxon>
        <taxon>Cylindrodendrum</taxon>
    </lineage>
</organism>
<proteinExistence type="predicted"/>
<feature type="domain" description="WD-like" evidence="1">
    <location>
        <begin position="149"/>
        <end position="252"/>
    </location>
</feature>
<sequence length="253" mass="27824">MKARLNQLVTSVVTTAAVMTLFKKFPLAQAMPTTETGLHARNVFVDDFENIYISNVTDKIFGQDSTKFDYIVIRSEKDLAISATNQYAAAWTAGRDDETFVAFINATMAGHMEEDQASDISWLCGELDNAMLPHVSKCANVKKRDMAVALEARSRWSWSTSKSHVATDIAVRGLGSFLSHMAWHTFPLEPRSVCTNGACLSWSKPLTAFTNNFAQLLVDDALTAVDFNNFSAEAYRGINGVDICISNRASGCN</sequence>
<protein>
    <recommendedName>
        <fullName evidence="1">WD-like domain-containing protein</fullName>
    </recommendedName>
</protein>
<evidence type="ECO:0000313" key="3">
    <source>
        <dbReference type="Proteomes" id="UP000722485"/>
    </source>
</evidence>
<reference evidence="2" key="1">
    <citation type="submission" date="2020-03" db="EMBL/GenBank/DDBJ databases">
        <title>Draft Genome Sequence of Cylindrodendrum hubeiense.</title>
        <authorList>
            <person name="Buettner E."/>
            <person name="Kellner H."/>
        </authorList>
    </citation>
    <scope>NUCLEOTIDE SEQUENCE</scope>
    <source>
        <strain evidence="2">IHI 201604</strain>
    </source>
</reference>
<evidence type="ECO:0000313" key="2">
    <source>
        <dbReference type="EMBL" id="KAF7554784.1"/>
    </source>
</evidence>